<dbReference type="AlphaFoldDB" id="A0A1H2MW73"/>
<evidence type="ECO:0000256" key="7">
    <source>
        <dbReference type="ARBA" id="ARBA00022840"/>
    </source>
</evidence>
<dbReference type="GO" id="GO:0005524">
    <property type="term" value="F:ATP binding"/>
    <property type="evidence" value="ECO:0007669"/>
    <property type="project" value="UniProtKB-UniRule"/>
</dbReference>
<dbReference type="GO" id="GO:0016114">
    <property type="term" value="P:terpenoid biosynthetic process"/>
    <property type="evidence" value="ECO:0007669"/>
    <property type="project" value="UniProtKB-UniRule"/>
</dbReference>
<dbReference type="STRING" id="546874.SAMN04488544_2795"/>
<dbReference type="SUPFAM" id="SSF55060">
    <property type="entry name" value="GHMP Kinase, C-terminal domain"/>
    <property type="match status" value="1"/>
</dbReference>
<evidence type="ECO:0000256" key="4">
    <source>
        <dbReference type="ARBA" id="ARBA00022679"/>
    </source>
</evidence>
<feature type="active site" evidence="9">
    <location>
        <position position="150"/>
    </location>
</feature>
<dbReference type="InterPro" id="IPR020568">
    <property type="entry name" value="Ribosomal_Su5_D2-typ_SF"/>
</dbReference>
<evidence type="ECO:0000256" key="5">
    <source>
        <dbReference type="ARBA" id="ARBA00022741"/>
    </source>
</evidence>
<name>A0A1H2MW73_9ACTN</name>
<evidence type="ECO:0000313" key="13">
    <source>
        <dbReference type="Proteomes" id="UP000198825"/>
    </source>
</evidence>
<comment type="pathway">
    <text evidence="9">Isoprenoid biosynthesis; isopentenyl diphosphate biosynthesis via DXP pathway; isopentenyl diphosphate from 1-deoxy-D-xylulose 5-phosphate: step 3/6.</text>
</comment>
<evidence type="ECO:0000313" key="12">
    <source>
        <dbReference type="EMBL" id="SDU97185.1"/>
    </source>
</evidence>
<dbReference type="Pfam" id="PF08544">
    <property type="entry name" value="GHMP_kinases_C"/>
    <property type="match status" value="1"/>
</dbReference>
<dbReference type="RefSeq" id="WP_091075332.1">
    <property type="nucleotide sequence ID" value="NZ_LT629799.1"/>
</dbReference>
<proteinExistence type="inferred from homology"/>
<accession>A0A1H2MW73</accession>
<dbReference type="InterPro" id="IPR036554">
    <property type="entry name" value="GHMP_kinase_C_sf"/>
</dbReference>
<feature type="binding site" evidence="9">
    <location>
        <begin position="108"/>
        <end position="118"/>
    </location>
    <ligand>
        <name>ATP</name>
        <dbReference type="ChEBI" id="CHEBI:30616"/>
    </ligand>
</feature>
<evidence type="ECO:0000256" key="1">
    <source>
        <dbReference type="ARBA" id="ARBA00009684"/>
    </source>
</evidence>
<dbReference type="InterPro" id="IPR006204">
    <property type="entry name" value="GHMP_kinase_N_dom"/>
</dbReference>
<protein>
    <recommendedName>
        <fullName evidence="3 9">4-diphosphocytidyl-2-C-methyl-D-erythritol kinase</fullName>
        <shortName evidence="9">CMK</shortName>
        <ecNumber evidence="2 9">2.7.1.148</ecNumber>
    </recommendedName>
    <alternativeName>
        <fullName evidence="8 9">4-(cytidine-5'-diphospho)-2-C-methyl-D-erythritol kinase</fullName>
    </alternativeName>
</protein>
<dbReference type="EC" id="2.7.1.148" evidence="2 9"/>
<dbReference type="GO" id="GO:0019288">
    <property type="term" value="P:isopentenyl diphosphate biosynthetic process, methylerythritol 4-phosphate pathway"/>
    <property type="evidence" value="ECO:0007669"/>
    <property type="project" value="UniProtKB-UniRule"/>
</dbReference>
<organism evidence="12 13">
    <name type="scientific">Microlunatus sagamiharensis</name>
    <dbReference type="NCBI Taxonomy" id="546874"/>
    <lineage>
        <taxon>Bacteria</taxon>
        <taxon>Bacillati</taxon>
        <taxon>Actinomycetota</taxon>
        <taxon>Actinomycetes</taxon>
        <taxon>Propionibacteriales</taxon>
        <taxon>Propionibacteriaceae</taxon>
        <taxon>Microlunatus</taxon>
    </lineage>
</organism>
<dbReference type="InterPro" id="IPR004424">
    <property type="entry name" value="IspE"/>
</dbReference>
<keyword evidence="13" id="KW-1185">Reference proteome</keyword>
<evidence type="ECO:0000256" key="3">
    <source>
        <dbReference type="ARBA" id="ARBA00017473"/>
    </source>
</evidence>
<dbReference type="NCBIfam" id="NF002870">
    <property type="entry name" value="PRK03188.1"/>
    <property type="match status" value="1"/>
</dbReference>
<dbReference type="HAMAP" id="MF_00061">
    <property type="entry name" value="IspE"/>
    <property type="match status" value="1"/>
</dbReference>
<dbReference type="Proteomes" id="UP000198825">
    <property type="component" value="Chromosome I"/>
</dbReference>
<dbReference type="PANTHER" id="PTHR43527:SF2">
    <property type="entry name" value="4-DIPHOSPHOCYTIDYL-2-C-METHYL-D-ERYTHRITOL KINASE, CHLOROPLASTIC"/>
    <property type="match status" value="1"/>
</dbReference>
<feature type="active site" evidence="9">
    <location>
        <position position="19"/>
    </location>
</feature>
<gene>
    <name evidence="9" type="primary">ispE</name>
    <name evidence="12" type="ORF">SAMN04488544_2795</name>
</gene>
<reference evidence="13" key="1">
    <citation type="submission" date="2016-10" db="EMBL/GenBank/DDBJ databases">
        <authorList>
            <person name="Varghese N."/>
            <person name="Submissions S."/>
        </authorList>
    </citation>
    <scope>NUCLEOTIDE SEQUENCE [LARGE SCALE GENOMIC DNA]</scope>
    <source>
        <strain evidence="13">DSM 21743</strain>
    </source>
</reference>
<evidence type="ECO:0000256" key="8">
    <source>
        <dbReference type="ARBA" id="ARBA00032554"/>
    </source>
</evidence>
<evidence type="ECO:0000256" key="9">
    <source>
        <dbReference type="HAMAP-Rule" id="MF_00061"/>
    </source>
</evidence>
<evidence type="ECO:0000256" key="6">
    <source>
        <dbReference type="ARBA" id="ARBA00022777"/>
    </source>
</evidence>
<comment type="catalytic activity">
    <reaction evidence="9">
        <text>4-CDP-2-C-methyl-D-erythritol + ATP = 4-CDP-2-C-methyl-D-erythritol 2-phosphate + ADP + H(+)</text>
        <dbReference type="Rhea" id="RHEA:18437"/>
        <dbReference type="ChEBI" id="CHEBI:15378"/>
        <dbReference type="ChEBI" id="CHEBI:30616"/>
        <dbReference type="ChEBI" id="CHEBI:57823"/>
        <dbReference type="ChEBI" id="CHEBI:57919"/>
        <dbReference type="ChEBI" id="CHEBI:456216"/>
        <dbReference type="EC" id="2.7.1.148"/>
    </reaction>
</comment>
<dbReference type="Gene3D" id="3.30.70.890">
    <property type="entry name" value="GHMP kinase, C-terminal domain"/>
    <property type="match status" value="1"/>
</dbReference>
<comment type="function">
    <text evidence="9">Catalyzes the phosphorylation of the position 2 hydroxy group of 4-diphosphocytidyl-2C-methyl-D-erythritol.</text>
</comment>
<evidence type="ECO:0000259" key="10">
    <source>
        <dbReference type="Pfam" id="PF00288"/>
    </source>
</evidence>
<dbReference type="PIRSF" id="PIRSF010376">
    <property type="entry name" value="IspE"/>
    <property type="match status" value="1"/>
</dbReference>
<feature type="domain" description="GHMP kinase N-terminal" evidence="10">
    <location>
        <begin position="78"/>
        <end position="158"/>
    </location>
</feature>
<dbReference type="OrthoDB" id="3173073at2"/>
<dbReference type="PANTHER" id="PTHR43527">
    <property type="entry name" value="4-DIPHOSPHOCYTIDYL-2-C-METHYL-D-ERYTHRITOL KINASE, CHLOROPLASTIC"/>
    <property type="match status" value="1"/>
</dbReference>
<dbReference type="Pfam" id="PF00288">
    <property type="entry name" value="GHMP_kinases_N"/>
    <property type="match status" value="1"/>
</dbReference>
<dbReference type="EMBL" id="LT629799">
    <property type="protein sequence ID" value="SDU97185.1"/>
    <property type="molecule type" value="Genomic_DNA"/>
</dbReference>
<keyword evidence="5 9" id="KW-0547">Nucleotide-binding</keyword>
<keyword evidence="9" id="KW-0414">Isoprene biosynthesis</keyword>
<dbReference type="InterPro" id="IPR013750">
    <property type="entry name" value="GHMP_kinase_C_dom"/>
</dbReference>
<dbReference type="NCBIfam" id="TIGR00154">
    <property type="entry name" value="ispE"/>
    <property type="match status" value="1"/>
</dbReference>
<sequence length="309" mass="31827">MASPLPPAPVGVHVRAPAKINLALKVGAPRPDGYHPLATVYHAVSLYDDVHAEWAEPDEFELEASGEGVEQVPLDDSNLALRAARLLARTHGGGDRLGVHLTIRKNIPVAGGLAGGSADGAAALLACATLWDIDLAPEVLRHLGAELGSDVPFSLMGGTAVGSGRGEDVAPALARGSYHWVLAFGQEGLSTPAVYRRFDELNPSPEPPEVPADLMNALRGGDPYELGAALVNDLQPAALTLRPQLRRVLDAGLDLGAVGAVVSGSGPTCAFLVEDEEDAVDLSIALSAEGVARKVMRAGGPVVGARVVG</sequence>
<evidence type="ECO:0000259" key="11">
    <source>
        <dbReference type="Pfam" id="PF08544"/>
    </source>
</evidence>
<dbReference type="GO" id="GO:0050515">
    <property type="term" value="F:4-(cytidine 5'-diphospho)-2-C-methyl-D-erythritol kinase activity"/>
    <property type="evidence" value="ECO:0007669"/>
    <property type="project" value="UniProtKB-UniRule"/>
</dbReference>
<evidence type="ECO:0000256" key="2">
    <source>
        <dbReference type="ARBA" id="ARBA00012052"/>
    </source>
</evidence>
<dbReference type="SUPFAM" id="SSF54211">
    <property type="entry name" value="Ribosomal protein S5 domain 2-like"/>
    <property type="match status" value="1"/>
</dbReference>
<feature type="domain" description="GHMP kinase C-terminal" evidence="11">
    <location>
        <begin position="216"/>
        <end position="288"/>
    </location>
</feature>
<dbReference type="InterPro" id="IPR014721">
    <property type="entry name" value="Ribsml_uS5_D2-typ_fold_subgr"/>
</dbReference>
<keyword evidence="6 9" id="KW-0418">Kinase</keyword>
<dbReference type="Gene3D" id="3.30.230.10">
    <property type="match status" value="1"/>
</dbReference>
<comment type="similarity">
    <text evidence="1 9">Belongs to the GHMP kinase family. IspE subfamily.</text>
</comment>
<keyword evidence="4 9" id="KW-0808">Transferase</keyword>
<dbReference type="UniPathway" id="UPA00056">
    <property type="reaction ID" value="UER00094"/>
</dbReference>
<keyword evidence="7 9" id="KW-0067">ATP-binding</keyword>